<evidence type="ECO:0000256" key="4">
    <source>
        <dbReference type="ARBA" id="ARBA00022692"/>
    </source>
</evidence>
<feature type="compositionally biased region" description="Basic and acidic residues" evidence="8">
    <location>
        <begin position="89"/>
        <end position="101"/>
    </location>
</feature>
<keyword evidence="7" id="KW-0808">Transferase</keyword>
<dbReference type="STRING" id="1173061.A0A0J9XDK6"/>
<evidence type="ECO:0000256" key="5">
    <source>
        <dbReference type="ARBA" id="ARBA00022989"/>
    </source>
</evidence>
<dbReference type="Pfam" id="PF08407">
    <property type="entry name" value="Chitin_synth_1N"/>
    <property type="match status" value="1"/>
</dbReference>
<feature type="compositionally biased region" description="Basic and acidic residues" evidence="8">
    <location>
        <begin position="1"/>
        <end position="12"/>
    </location>
</feature>
<dbReference type="InterPro" id="IPR029044">
    <property type="entry name" value="Nucleotide-diphossugar_trans"/>
</dbReference>
<dbReference type="InterPro" id="IPR013616">
    <property type="entry name" value="Chitin_synth_N"/>
</dbReference>
<name>A0A0J9XDK6_GEOCN</name>
<dbReference type="AlphaFoldDB" id="A0A0J9XDK6"/>
<keyword evidence="6 7" id="KW-0472">Membrane</keyword>
<reference evidence="10" key="1">
    <citation type="submission" date="2014-03" db="EMBL/GenBank/DDBJ databases">
        <authorList>
            <person name="Casaregola S."/>
        </authorList>
    </citation>
    <scope>NUCLEOTIDE SEQUENCE [LARGE SCALE GENOMIC DNA]</scope>
    <source>
        <strain evidence="10">CLIB 918</strain>
    </source>
</reference>
<evidence type="ECO:0000256" key="6">
    <source>
        <dbReference type="ARBA" id="ARBA00023136"/>
    </source>
</evidence>
<dbReference type="PANTHER" id="PTHR22914:SF38">
    <property type="entry name" value="CHITIN SYNTHASE 2"/>
    <property type="match status" value="1"/>
</dbReference>
<feature type="transmembrane region" description="Helical" evidence="7">
    <location>
        <begin position="921"/>
        <end position="946"/>
    </location>
</feature>
<dbReference type="GO" id="GO:0004100">
    <property type="term" value="F:chitin synthase activity"/>
    <property type="evidence" value="ECO:0007669"/>
    <property type="project" value="UniProtKB-UniRule"/>
</dbReference>
<comment type="function">
    <text evidence="7">Polymerizes chitin, a structural polymer of the cell wall and septum, by transferring the sugar moiety of UDP-GlcNAc to the non-reducing end of the growing chitin polymer.</text>
</comment>
<comment type="similarity">
    <text evidence="7">Belongs to the chitin synthase family.</text>
</comment>
<proteinExistence type="inferred from homology"/>
<dbReference type="Pfam" id="PF01644">
    <property type="entry name" value="Chitin_synth_1"/>
    <property type="match status" value="1"/>
</dbReference>
<dbReference type="EC" id="2.4.1.16" evidence="2 7"/>
<feature type="transmembrane region" description="Helical" evidence="7">
    <location>
        <begin position="680"/>
        <end position="701"/>
    </location>
</feature>
<keyword evidence="7" id="KW-1003">Cell membrane</keyword>
<dbReference type="GO" id="GO:0005886">
    <property type="term" value="C:plasma membrane"/>
    <property type="evidence" value="ECO:0007669"/>
    <property type="project" value="UniProtKB-SubCell"/>
</dbReference>
<organism evidence="10 11">
    <name type="scientific">Geotrichum candidum</name>
    <name type="common">Oospora lactis</name>
    <name type="synonym">Dipodascus geotrichum</name>
    <dbReference type="NCBI Taxonomy" id="1173061"/>
    <lineage>
        <taxon>Eukaryota</taxon>
        <taxon>Fungi</taxon>
        <taxon>Dikarya</taxon>
        <taxon>Ascomycota</taxon>
        <taxon>Saccharomycotina</taxon>
        <taxon>Dipodascomycetes</taxon>
        <taxon>Dipodascales</taxon>
        <taxon>Dipodascaceae</taxon>
        <taxon>Geotrichum</taxon>
    </lineage>
</organism>
<evidence type="ECO:0000313" key="11">
    <source>
        <dbReference type="Proteomes" id="UP000242525"/>
    </source>
</evidence>
<dbReference type="CDD" id="cd04190">
    <property type="entry name" value="Chitin_synth_C"/>
    <property type="match status" value="1"/>
</dbReference>
<evidence type="ECO:0000256" key="1">
    <source>
        <dbReference type="ARBA" id="ARBA00004141"/>
    </source>
</evidence>
<feature type="transmembrane region" description="Helical" evidence="7">
    <location>
        <begin position="757"/>
        <end position="777"/>
    </location>
</feature>
<feature type="compositionally biased region" description="Low complexity" evidence="8">
    <location>
        <begin position="50"/>
        <end position="61"/>
    </location>
</feature>
<dbReference type="GO" id="GO:0006031">
    <property type="term" value="P:chitin biosynthetic process"/>
    <property type="evidence" value="ECO:0007669"/>
    <property type="project" value="UniProtKB-UniRule"/>
</dbReference>
<keyword evidence="3 7" id="KW-0328">Glycosyltransferase</keyword>
<comment type="caution">
    <text evidence="10">The sequence shown here is derived from an EMBL/GenBank/DDBJ whole genome shotgun (WGS) entry which is preliminary data.</text>
</comment>
<dbReference type="EMBL" id="CCBN010000009">
    <property type="protein sequence ID" value="CDO54951.1"/>
    <property type="molecule type" value="Genomic_DNA"/>
</dbReference>
<sequence>MDDQDQNKRPRDLPNLPPHALPQPSPVAFSPTRQPFHLDEFTSSYNGGNTTPTPSLPASPSRNSIHGNLPGSPQRFASPARPLPQVRSEWTRLESPVRDNDNTPITIDDDEDDDLNHHVIPMGPPLSSLSSTPAVPAHRIDEFENSQVHHKNTLSTDSSATEFNSQEFDDDDEFSYAPDDEYGHDEKEDTSELLYPVSSNDTISTNAYQAPTKAQPRRNKSMSRKQVKLVKGNLVLDCPVPTKLYSFLPRRDHDEFVYMRYTAATTDPNDFVSNGFTLRPAIYEREIQLCICITMYNEDELAFTRTMHAVMKNVAHLCSRNRSRVWGKDGWKKIVVCIVADGRTKVHPGVLNALAAMGVFQEGIAKNYVNGKEVKAHIFEYTTQVSLDEDLKFQGAEKGMVPVQIMFCLKEKNAKKINSHRWLFNGFCPNLNPNVCILLDVGTKPGSTSLYHLWKTFDSDSNIGGACGEIKAMTGKGGIQLLNPLVAAQNFEYKMSNILDKPLESVFGYISVLPGALSAYRYIALKNGPDGKGPLDSYFKGEFLHGAESDVFTSNMYLAEDRILCWELVAKKGEKWLLKYVKAATGETDVPDDVAEFISQRRRWLNGALFAAVYAQTHFTQIWGTDHSFFRKLLLHIEFFYQFISLIFTFFSLANFYLAFYFVAGSLAVDNNGVIPGKGGFYLFLIFKYLAICTISAQFILSLGNRPQGSKHMFIGSIVLLGLVGAYATGCGIYFVVKIVNDQYDGQASLGNNVFTNIVVSMASTYGIYALMSLLYLDPWHIVTSSLQYFVMVPAYVCTLQIYAFCNTHDVTWGTKGDNDQKMDLGSAVVNTEVGKDVVEVIMPSEQFDIDTGYEEALTSLRERVPEMPAPPNQATVVEDYYREVRTRVVLVWMIGNMLLVLIMTQVFGSGSTNDNIYLKIILWSVAALSAFRAIGSLAYLVQLIIKGISETRYRSFKREAFTGAAAPK</sequence>
<accession>A0A0J9XDK6</accession>
<feature type="transmembrane region" description="Helical" evidence="7">
    <location>
        <begin position="639"/>
        <end position="660"/>
    </location>
</feature>
<dbReference type="GO" id="GO:0071555">
    <property type="term" value="P:cell wall organization"/>
    <property type="evidence" value="ECO:0007669"/>
    <property type="project" value="UniProtKB-KW"/>
</dbReference>
<dbReference type="OrthoDB" id="26569at2759"/>
<comment type="catalytic activity">
    <reaction evidence="7">
        <text>[(1-&gt;4)-N-acetyl-beta-D-glucosaminyl](n) + UDP-N-acetyl-alpha-D-glucosamine = [(1-&gt;4)-N-acetyl-beta-D-glucosaminyl](n+1) + UDP + H(+)</text>
        <dbReference type="Rhea" id="RHEA:16637"/>
        <dbReference type="Rhea" id="RHEA-COMP:9593"/>
        <dbReference type="Rhea" id="RHEA-COMP:9595"/>
        <dbReference type="ChEBI" id="CHEBI:15378"/>
        <dbReference type="ChEBI" id="CHEBI:17029"/>
        <dbReference type="ChEBI" id="CHEBI:57705"/>
        <dbReference type="ChEBI" id="CHEBI:58223"/>
        <dbReference type="EC" id="2.4.1.16"/>
    </reaction>
</comment>
<keyword evidence="11" id="KW-1185">Reference proteome</keyword>
<dbReference type="PANTHER" id="PTHR22914">
    <property type="entry name" value="CHITIN SYNTHASE"/>
    <property type="match status" value="1"/>
</dbReference>
<evidence type="ECO:0000259" key="9">
    <source>
        <dbReference type="Pfam" id="PF08407"/>
    </source>
</evidence>
<dbReference type="Proteomes" id="UP000242525">
    <property type="component" value="Unassembled WGS sequence"/>
</dbReference>
<feature type="transmembrane region" description="Helical" evidence="7">
    <location>
        <begin position="713"/>
        <end position="737"/>
    </location>
</feature>
<dbReference type="SUPFAM" id="SSF53448">
    <property type="entry name" value="Nucleotide-diphospho-sugar transferases"/>
    <property type="match status" value="1"/>
</dbReference>
<feature type="domain" description="Chitin synthase N-terminal" evidence="9">
    <location>
        <begin position="223"/>
        <end position="288"/>
    </location>
</feature>
<keyword evidence="4 7" id="KW-0812">Transmembrane</keyword>
<protein>
    <recommendedName>
        <fullName evidence="2 7">Chitin synthase</fullName>
        <ecNumber evidence="2 7">2.4.1.16</ecNumber>
    </recommendedName>
</protein>
<evidence type="ECO:0000313" key="10">
    <source>
        <dbReference type="EMBL" id="CDO54951.1"/>
    </source>
</evidence>
<evidence type="ECO:0000256" key="7">
    <source>
        <dbReference type="RuleBase" id="RU366040"/>
    </source>
</evidence>
<dbReference type="GO" id="GO:0030428">
    <property type="term" value="C:cell septum"/>
    <property type="evidence" value="ECO:0007669"/>
    <property type="project" value="TreeGrafter"/>
</dbReference>
<dbReference type="InterPro" id="IPR004835">
    <property type="entry name" value="Chitin_synth"/>
</dbReference>
<keyword evidence="7" id="KW-0961">Cell wall biogenesis/degradation</keyword>
<comment type="subcellular location">
    <subcellularLocation>
        <location evidence="7">Cell membrane</location>
        <topology evidence="7">Multi-pass membrane protein</topology>
    </subcellularLocation>
    <subcellularLocation>
        <location evidence="1">Membrane</location>
        <topology evidence="1">Multi-pass membrane protein</topology>
    </subcellularLocation>
</comment>
<keyword evidence="5 7" id="KW-1133">Transmembrane helix</keyword>
<gene>
    <name evidence="10" type="ORF">BN980_GECA09s01715g</name>
</gene>
<evidence type="ECO:0000256" key="8">
    <source>
        <dbReference type="SAM" id="MobiDB-lite"/>
    </source>
</evidence>
<evidence type="ECO:0000256" key="3">
    <source>
        <dbReference type="ARBA" id="ARBA00022676"/>
    </source>
</evidence>
<feature type="region of interest" description="Disordered" evidence="8">
    <location>
        <begin position="168"/>
        <end position="189"/>
    </location>
</feature>
<feature type="region of interest" description="Disordered" evidence="8">
    <location>
        <begin position="1"/>
        <end position="133"/>
    </location>
</feature>
<feature type="compositionally biased region" description="Pro residues" evidence="8">
    <location>
        <begin position="15"/>
        <end position="25"/>
    </location>
</feature>
<evidence type="ECO:0000256" key="2">
    <source>
        <dbReference type="ARBA" id="ARBA00012543"/>
    </source>
</evidence>
<feature type="transmembrane region" description="Helical" evidence="7">
    <location>
        <begin position="889"/>
        <end position="909"/>
    </location>
</feature>